<sequence>MTYDQALQIAQRAFAEALRRHGWDRAKAYEDVRRREGQDPELEEAMNVVGRFTEFSTRH</sequence>
<gene>
    <name evidence="1" type="ORF">N5C72_07695</name>
</gene>
<dbReference type="RefSeq" id="WP_279990327.1">
    <property type="nucleotide sequence ID" value="NZ_JAOBZK010000007.1"/>
</dbReference>
<dbReference type="Proteomes" id="UP001158644">
    <property type="component" value="Unassembled WGS sequence"/>
</dbReference>
<comment type="caution">
    <text evidence="1">The sequence shown here is derived from an EMBL/GenBank/DDBJ whole genome shotgun (WGS) entry which is preliminary data.</text>
</comment>
<protein>
    <submittedName>
        <fullName evidence="1">Uncharacterized protein</fullName>
    </submittedName>
</protein>
<name>A0ABD4YRW3_9BURK</name>
<organism evidence="1 2">
    <name type="scientific">Achromobacter mucicolens</name>
    <dbReference type="NCBI Taxonomy" id="1389922"/>
    <lineage>
        <taxon>Bacteria</taxon>
        <taxon>Pseudomonadati</taxon>
        <taxon>Pseudomonadota</taxon>
        <taxon>Betaproteobacteria</taxon>
        <taxon>Burkholderiales</taxon>
        <taxon>Alcaligenaceae</taxon>
        <taxon>Achromobacter</taxon>
    </lineage>
</organism>
<evidence type="ECO:0000313" key="1">
    <source>
        <dbReference type="EMBL" id="MDH1177953.1"/>
    </source>
</evidence>
<reference evidence="1 2" key="1">
    <citation type="submission" date="2022-09" db="EMBL/GenBank/DDBJ databases">
        <title>Intensive care unit water sources are persistently colonized with multi-drug resistant bacteria and are the site of extensive horizontal gene transfer of antibiotic resistance genes.</title>
        <authorList>
            <person name="Diorio-Toth L."/>
        </authorList>
    </citation>
    <scope>NUCLEOTIDE SEQUENCE [LARGE SCALE GENOMIC DNA]</scope>
    <source>
        <strain evidence="1 2">GD03967</strain>
    </source>
</reference>
<dbReference type="EMBL" id="JAOBZK010000007">
    <property type="protein sequence ID" value="MDH1177953.1"/>
    <property type="molecule type" value="Genomic_DNA"/>
</dbReference>
<evidence type="ECO:0000313" key="2">
    <source>
        <dbReference type="Proteomes" id="UP001158644"/>
    </source>
</evidence>
<accession>A0ABD4YRW3</accession>
<dbReference type="AlphaFoldDB" id="A0ABD4YRW3"/>
<proteinExistence type="predicted"/>